<evidence type="ECO:0000313" key="4">
    <source>
        <dbReference type="EMBL" id="OBZ82707.1"/>
    </source>
</evidence>
<dbReference type="PANTHER" id="PTHR21660">
    <property type="entry name" value="THIOESTERASE SUPERFAMILY MEMBER-RELATED"/>
    <property type="match status" value="1"/>
</dbReference>
<dbReference type="GO" id="GO:0047617">
    <property type="term" value="F:fatty acyl-CoA hydrolase activity"/>
    <property type="evidence" value="ECO:0007669"/>
    <property type="project" value="InterPro"/>
</dbReference>
<name>A0A1C7N0T3_9FUNG</name>
<dbReference type="CDD" id="cd03443">
    <property type="entry name" value="PaaI_thioesterase"/>
    <property type="match status" value="1"/>
</dbReference>
<dbReference type="Gene3D" id="3.10.129.10">
    <property type="entry name" value="Hotdog Thioesterase"/>
    <property type="match status" value="1"/>
</dbReference>
<accession>A0A1C7N0T3</accession>
<evidence type="ECO:0000256" key="1">
    <source>
        <dbReference type="ARBA" id="ARBA00008324"/>
    </source>
</evidence>
<dbReference type="OrthoDB" id="46529at2759"/>
<dbReference type="InterPro" id="IPR039298">
    <property type="entry name" value="ACOT13"/>
</dbReference>
<keyword evidence="2" id="KW-0378">Hydrolase</keyword>
<evidence type="ECO:0000256" key="2">
    <source>
        <dbReference type="ARBA" id="ARBA00022801"/>
    </source>
</evidence>
<dbReference type="NCBIfam" id="TIGR00369">
    <property type="entry name" value="unchar_dom_1"/>
    <property type="match status" value="1"/>
</dbReference>
<dbReference type="STRING" id="101091.A0A1C7N0T3"/>
<dbReference type="Pfam" id="PF03061">
    <property type="entry name" value="4HBT"/>
    <property type="match status" value="1"/>
</dbReference>
<feature type="domain" description="Thioesterase" evidence="3">
    <location>
        <begin position="65"/>
        <end position="144"/>
    </location>
</feature>
<comment type="similarity">
    <text evidence="1">Belongs to the thioesterase PaaI family.</text>
</comment>
<dbReference type="InterPro" id="IPR003736">
    <property type="entry name" value="PAAI_dom"/>
</dbReference>
<sequence>MKIAKEVAEKYPRLELYTTSFFKKSKDDPVSWDDPIANTLSLVGAGPNKLTWEFVVEQPHCNLLGRVHGGCVATLIDICSSFAIMVNSGRHQWEMLGVSSDLSVTYMSGAAVGQVLRIECETQRVGKNLANIHTKIYDQQNRVCYSGSHTKFNIVPRL</sequence>
<dbReference type="Proteomes" id="UP000093000">
    <property type="component" value="Unassembled WGS sequence"/>
</dbReference>
<gene>
    <name evidence="4" type="primary">Acot13</name>
    <name evidence="4" type="ORF">A0J61_09243</name>
</gene>
<dbReference type="PANTHER" id="PTHR21660:SF1">
    <property type="entry name" value="ACYL-COENZYME A THIOESTERASE 13"/>
    <property type="match status" value="1"/>
</dbReference>
<evidence type="ECO:0000259" key="3">
    <source>
        <dbReference type="Pfam" id="PF03061"/>
    </source>
</evidence>
<reference evidence="4 5" key="1">
    <citation type="submission" date="2016-03" db="EMBL/GenBank/DDBJ databases">
        <title>Choanephora cucurbitarum.</title>
        <authorList>
            <person name="Min B."/>
            <person name="Park H."/>
            <person name="Park J.-H."/>
            <person name="Shin H.-D."/>
            <person name="Choi I.-G."/>
        </authorList>
    </citation>
    <scope>NUCLEOTIDE SEQUENCE [LARGE SCALE GENOMIC DNA]</scope>
    <source>
        <strain evidence="4 5">KUS-F28377</strain>
    </source>
</reference>
<organism evidence="4 5">
    <name type="scientific">Choanephora cucurbitarum</name>
    <dbReference type="NCBI Taxonomy" id="101091"/>
    <lineage>
        <taxon>Eukaryota</taxon>
        <taxon>Fungi</taxon>
        <taxon>Fungi incertae sedis</taxon>
        <taxon>Mucoromycota</taxon>
        <taxon>Mucoromycotina</taxon>
        <taxon>Mucoromycetes</taxon>
        <taxon>Mucorales</taxon>
        <taxon>Mucorineae</taxon>
        <taxon>Choanephoraceae</taxon>
        <taxon>Choanephoroideae</taxon>
        <taxon>Choanephora</taxon>
    </lineage>
</organism>
<evidence type="ECO:0000313" key="5">
    <source>
        <dbReference type="Proteomes" id="UP000093000"/>
    </source>
</evidence>
<dbReference type="InterPro" id="IPR029069">
    <property type="entry name" value="HotDog_dom_sf"/>
</dbReference>
<comment type="caution">
    <text evidence="4">The sequence shown here is derived from an EMBL/GenBank/DDBJ whole genome shotgun (WGS) entry which is preliminary data.</text>
</comment>
<dbReference type="AlphaFoldDB" id="A0A1C7N0T3"/>
<dbReference type="InterPro" id="IPR006683">
    <property type="entry name" value="Thioestr_dom"/>
</dbReference>
<dbReference type="SUPFAM" id="SSF54637">
    <property type="entry name" value="Thioesterase/thiol ester dehydrase-isomerase"/>
    <property type="match status" value="1"/>
</dbReference>
<proteinExistence type="inferred from homology"/>
<keyword evidence="5" id="KW-1185">Reference proteome</keyword>
<dbReference type="EMBL" id="LUGH01000806">
    <property type="protein sequence ID" value="OBZ82707.1"/>
    <property type="molecule type" value="Genomic_DNA"/>
</dbReference>
<dbReference type="InParanoid" id="A0A1C7N0T3"/>
<protein>
    <submittedName>
        <fullName evidence="4">Acyl-coenzyme A thioesterase 13</fullName>
    </submittedName>
</protein>